<accession>A0A8H3IEX6</accession>
<gene>
    <name evidence="6" type="ORF">GOMPHAMPRED_003915</name>
</gene>
<dbReference type="Pfam" id="PF09138">
    <property type="entry name" value="Urm1"/>
    <property type="match status" value="1"/>
</dbReference>
<dbReference type="GO" id="GO:0005737">
    <property type="term" value="C:cytoplasm"/>
    <property type="evidence" value="ECO:0007669"/>
    <property type="project" value="UniProtKB-SubCell"/>
</dbReference>
<dbReference type="EMBL" id="CAJPDQ010000023">
    <property type="protein sequence ID" value="CAF9925522.1"/>
    <property type="molecule type" value="Genomic_DNA"/>
</dbReference>
<dbReference type="InterPro" id="IPR016155">
    <property type="entry name" value="Mopterin_synth/thiamin_S_b"/>
</dbReference>
<dbReference type="Proteomes" id="UP000664169">
    <property type="component" value="Unassembled WGS sequence"/>
</dbReference>
<name>A0A8H3IEX6_9LECA</name>
<keyword evidence="2" id="KW-1017">Isopeptide bond</keyword>
<dbReference type="OrthoDB" id="10248987at2759"/>
<dbReference type="InterPro" id="IPR015221">
    <property type="entry name" value="Urm1"/>
</dbReference>
<evidence type="ECO:0000256" key="4">
    <source>
        <dbReference type="ARBA" id="ARBA00022786"/>
    </source>
</evidence>
<evidence type="ECO:0000256" key="2">
    <source>
        <dbReference type="ARBA" id="ARBA00022499"/>
    </source>
</evidence>
<reference evidence="6" key="1">
    <citation type="submission" date="2021-03" db="EMBL/GenBank/DDBJ databases">
        <authorList>
            <person name="Tagirdzhanova G."/>
        </authorList>
    </citation>
    <scope>NUCLEOTIDE SEQUENCE</scope>
</reference>
<dbReference type="SUPFAM" id="SSF54285">
    <property type="entry name" value="MoaD/ThiS"/>
    <property type="match status" value="1"/>
</dbReference>
<dbReference type="AlphaFoldDB" id="A0A8H3IEX6"/>
<dbReference type="InterPro" id="IPR012675">
    <property type="entry name" value="Beta-grasp_dom_sf"/>
</dbReference>
<comment type="caution">
    <text evidence="6">The sequence shown here is derived from an EMBL/GenBank/DDBJ whole genome shotgun (WGS) entry which is preliminary data.</text>
</comment>
<evidence type="ECO:0000256" key="3">
    <source>
        <dbReference type="ARBA" id="ARBA00022694"/>
    </source>
</evidence>
<keyword evidence="1 5" id="KW-0963">Cytoplasm</keyword>
<dbReference type="GO" id="GO:0034227">
    <property type="term" value="P:tRNA thio-modification"/>
    <property type="evidence" value="ECO:0007669"/>
    <property type="project" value="InterPro"/>
</dbReference>
<comment type="similarity">
    <text evidence="5">Belongs to the URM1 family.</text>
</comment>
<dbReference type="Gene3D" id="3.10.20.30">
    <property type="match status" value="1"/>
</dbReference>
<evidence type="ECO:0000256" key="1">
    <source>
        <dbReference type="ARBA" id="ARBA00022490"/>
    </source>
</evidence>
<sequence length="69" mass="7675">MSDPEKLDIKVEFTGGLELLFGNKRDLEICMPSTNQAGSKSTVGDLIRVLLAEYIQDVRKELFVQDGAM</sequence>
<comment type="pathway">
    <text evidence="5">tRNA modification; 5-methoxycarbonylmethyl-2-thiouridine-tRNA biosynthesis.</text>
</comment>
<comment type="subcellular location">
    <subcellularLocation>
        <location evidence="5">Cytoplasm</location>
    </subcellularLocation>
</comment>
<protein>
    <recommendedName>
        <fullName evidence="5">Ubiquitin-related modifier 1</fullName>
    </recommendedName>
</protein>
<evidence type="ECO:0000313" key="7">
    <source>
        <dbReference type="Proteomes" id="UP000664169"/>
    </source>
</evidence>
<proteinExistence type="inferred from homology"/>
<keyword evidence="3 5" id="KW-0819">tRNA processing</keyword>
<keyword evidence="4" id="KW-0833">Ubl conjugation pathway</keyword>
<organism evidence="6 7">
    <name type="scientific">Gomphillus americanus</name>
    <dbReference type="NCBI Taxonomy" id="1940652"/>
    <lineage>
        <taxon>Eukaryota</taxon>
        <taxon>Fungi</taxon>
        <taxon>Dikarya</taxon>
        <taxon>Ascomycota</taxon>
        <taxon>Pezizomycotina</taxon>
        <taxon>Lecanoromycetes</taxon>
        <taxon>OSLEUM clade</taxon>
        <taxon>Ostropomycetidae</taxon>
        <taxon>Ostropales</taxon>
        <taxon>Graphidaceae</taxon>
        <taxon>Gomphilloideae</taxon>
        <taxon>Gomphillus</taxon>
    </lineage>
</organism>
<evidence type="ECO:0000256" key="5">
    <source>
        <dbReference type="RuleBase" id="RU361182"/>
    </source>
</evidence>
<dbReference type="UniPathway" id="UPA00988"/>
<evidence type="ECO:0000313" key="6">
    <source>
        <dbReference type="EMBL" id="CAF9925522.1"/>
    </source>
</evidence>
<keyword evidence="7" id="KW-1185">Reference proteome</keyword>